<dbReference type="SUPFAM" id="SSF46458">
    <property type="entry name" value="Globin-like"/>
    <property type="match status" value="1"/>
</dbReference>
<dbReference type="InterPro" id="IPR009050">
    <property type="entry name" value="Globin-like_sf"/>
</dbReference>
<evidence type="ECO:0000256" key="5">
    <source>
        <dbReference type="PIRSR" id="PIRSR601486-1"/>
    </source>
</evidence>
<evidence type="ECO:0000313" key="6">
    <source>
        <dbReference type="EMBL" id="MBB4012520.1"/>
    </source>
</evidence>
<evidence type="ECO:0000256" key="1">
    <source>
        <dbReference type="ARBA" id="ARBA00022448"/>
    </source>
</evidence>
<reference evidence="6 7" key="1">
    <citation type="submission" date="2020-08" db="EMBL/GenBank/DDBJ databases">
        <title>Genomic Encyclopedia of Type Strains, Phase IV (KMG-IV): sequencing the most valuable type-strain genomes for metagenomic binning, comparative biology and taxonomic classification.</title>
        <authorList>
            <person name="Goeker M."/>
        </authorList>
    </citation>
    <scope>NUCLEOTIDE SEQUENCE [LARGE SCALE GENOMIC DNA]</scope>
    <source>
        <strain evidence="6 7">DSM 106739</strain>
    </source>
</reference>
<gene>
    <name evidence="6" type="ORF">GGR36_001828</name>
</gene>
<evidence type="ECO:0000313" key="7">
    <source>
        <dbReference type="Proteomes" id="UP000561045"/>
    </source>
</evidence>
<dbReference type="AlphaFoldDB" id="A0A840BHS1"/>
<proteinExistence type="predicted"/>
<dbReference type="CDD" id="cd00454">
    <property type="entry name" value="TrHb1_N"/>
    <property type="match status" value="1"/>
</dbReference>
<organism evidence="6 7">
    <name type="scientific">Niveibacterium umoris</name>
    <dbReference type="NCBI Taxonomy" id="1193620"/>
    <lineage>
        <taxon>Bacteria</taxon>
        <taxon>Pseudomonadati</taxon>
        <taxon>Pseudomonadota</taxon>
        <taxon>Betaproteobacteria</taxon>
        <taxon>Rhodocyclales</taxon>
        <taxon>Rhodocyclaceae</taxon>
        <taxon>Niveibacterium</taxon>
    </lineage>
</organism>
<dbReference type="Proteomes" id="UP000561045">
    <property type="component" value="Unassembled WGS sequence"/>
</dbReference>
<protein>
    <submittedName>
        <fullName evidence="6">Hemoglobin</fullName>
    </submittedName>
</protein>
<dbReference type="GO" id="GO:0019825">
    <property type="term" value="F:oxygen binding"/>
    <property type="evidence" value="ECO:0007669"/>
    <property type="project" value="InterPro"/>
</dbReference>
<dbReference type="InterPro" id="IPR012292">
    <property type="entry name" value="Globin/Proto"/>
</dbReference>
<accession>A0A840BHS1</accession>
<dbReference type="GO" id="GO:0046872">
    <property type="term" value="F:metal ion binding"/>
    <property type="evidence" value="ECO:0007669"/>
    <property type="project" value="UniProtKB-KW"/>
</dbReference>
<dbReference type="InterPro" id="IPR001486">
    <property type="entry name" value="Hemoglobin_trunc"/>
</dbReference>
<evidence type="ECO:0000256" key="3">
    <source>
        <dbReference type="ARBA" id="ARBA00022723"/>
    </source>
</evidence>
<evidence type="ECO:0000256" key="2">
    <source>
        <dbReference type="ARBA" id="ARBA00022617"/>
    </source>
</evidence>
<name>A0A840BHS1_9RHOO</name>
<sequence>MTVSAAQADAGSVADAAHYQALGGEDGVAGIVHELLDRTISDPATRRTFDKINRPRLEKLLAQQICALSGGGCHYEGDPMTPVHGGMKITEAEFYGMVEHLREVLDARAVPQSAKNALLAKLAPMKRDIVGK</sequence>
<keyword evidence="4 5" id="KW-0408">Iron</keyword>
<dbReference type="EMBL" id="JACIET010000001">
    <property type="protein sequence ID" value="MBB4012520.1"/>
    <property type="molecule type" value="Genomic_DNA"/>
</dbReference>
<dbReference type="Pfam" id="PF01152">
    <property type="entry name" value="Bac_globin"/>
    <property type="match status" value="1"/>
</dbReference>
<evidence type="ECO:0000256" key="4">
    <source>
        <dbReference type="ARBA" id="ARBA00023004"/>
    </source>
</evidence>
<keyword evidence="1" id="KW-0813">Transport</keyword>
<dbReference type="GO" id="GO:0020037">
    <property type="term" value="F:heme binding"/>
    <property type="evidence" value="ECO:0007669"/>
    <property type="project" value="InterPro"/>
</dbReference>
<keyword evidence="2 5" id="KW-0349">Heme</keyword>
<keyword evidence="3 5" id="KW-0479">Metal-binding</keyword>
<comment type="caution">
    <text evidence="6">The sequence shown here is derived from an EMBL/GenBank/DDBJ whole genome shotgun (WGS) entry which is preliminary data.</text>
</comment>
<dbReference type="RefSeq" id="WP_183634315.1">
    <property type="nucleotide sequence ID" value="NZ_BAABLE010000011.1"/>
</dbReference>
<feature type="binding site" description="distal binding residue" evidence="5">
    <location>
        <position position="84"/>
    </location>
    <ligand>
        <name>heme</name>
        <dbReference type="ChEBI" id="CHEBI:30413"/>
    </ligand>
    <ligandPart>
        <name>Fe</name>
        <dbReference type="ChEBI" id="CHEBI:18248"/>
    </ligandPart>
</feature>
<dbReference type="Gene3D" id="1.10.490.10">
    <property type="entry name" value="Globins"/>
    <property type="match status" value="1"/>
</dbReference>
<keyword evidence="7" id="KW-1185">Reference proteome</keyword>